<feature type="domain" description="Tetratricopeptide repeat protein 21A/21B second ARM" evidence="5">
    <location>
        <begin position="162"/>
        <end position="384"/>
    </location>
</feature>
<comment type="caution">
    <text evidence="9">The sequence shown here is derived from an EMBL/GenBank/DDBJ whole genome shotgun (WGS) entry which is preliminary data.</text>
</comment>
<dbReference type="SUPFAM" id="SSF48452">
    <property type="entry name" value="TPR-like"/>
    <property type="match status" value="4"/>
</dbReference>
<feature type="repeat" description="TPR" evidence="4">
    <location>
        <begin position="562"/>
        <end position="595"/>
    </location>
</feature>
<feature type="repeat" description="TPR" evidence="4">
    <location>
        <begin position="181"/>
        <end position="214"/>
    </location>
</feature>
<dbReference type="PANTHER" id="PTHR14699:SF0">
    <property type="entry name" value="TETRATRICOPEPTIDE REPEAT PROTEIN 21 HOMOLOG"/>
    <property type="match status" value="1"/>
</dbReference>
<dbReference type="InterPro" id="IPR056832">
    <property type="entry name" value="ARM_TT21_2nd"/>
</dbReference>
<dbReference type="Pfam" id="PF25060">
    <property type="entry name" value="ARM_TT21_2nd"/>
    <property type="match status" value="1"/>
</dbReference>
<dbReference type="Pfam" id="PF25064">
    <property type="entry name" value="ARM_TT21_5th"/>
    <property type="match status" value="1"/>
</dbReference>
<evidence type="ECO:0000259" key="6">
    <source>
        <dbReference type="Pfam" id="PF25062"/>
    </source>
</evidence>
<dbReference type="Pfam" id="PF25058">
    <property type="entry name" value="ARM_TT21"/>
    <property type="match status" value="1"/>
</dbReference>
<evidence type="ECO:0008006" key="11">
    <source>
        <dbReference type="Google" id="ProtNLM"/>
    </source>
</evidence>
<feature type="domain" description="Tetratricopeptide repeat protein 21A/21B N-terminal ARM repeat" evidence="6">
    <location>
        <begin position="3"/>
        <end position="99"/>
    </location>
</feature>
<feature type="repeat" description="TPR" evidence="4">
    <location>
        <begin position="743"/>
        <end position="776"/>
    </location>
</feature>
<sequence length="897" mass="101312">MQSSLSECLTLKGWILLRLRTSGKRSVGNIKDAFDAALQQNPRNLNAIIGFTECCLLQQDFAEALSAINKAVVRYPSTNLPLLQKLRVLLAQQDWDQAVETVNRIGSTEPKNLYAKNVFLIILMCRSAAYEEAVAEVKKYIQLVESLEPGNVHLVLDTAGCLIKSTSRMLEVAVQTYSDNAELVVELGYLALLRGKTKEALRCFKSATKIDETSLDALLGLSLCELKENGSTDQLKNQVQFLLELKGAQDSLSLHYIRAKISDTSDEALRHLRTICDVKLSQVKSIPYSDIYLLSLDPDFMLDVVKEYMQHVSLSKSAPDSIYEVLTVLVKACPGLSEALFLLAKLQYIKGDNTSSMNSLEKLLSNVANPQSEAQLLMAQIQTQHRLFERAAQTLEACVSSNFKVRENPIYHYITALVDKNTSNYADAIKSLTTALSLVNIKSNHGKQMDVSLVERASMYVELIDTLNVVGQTEEAAKILENATGELRGTPEEARILLLSAEHSLRRKNVQGAIDLLGRIKPTDLCYVEAKAKRAEVLLQYRKDKYAYLECYEDFVRENPGPESYVMLGDAYMKVLEPDDALECYEKALKENPKDPLLTSKMGKALVETHYFQRAVNYYKEVIKTTNDSELKLQLAELYMNLRQYDKGELILLNELEDENPNMAEDLTYLQHKTRLLTLLSQIQEKSGNITYALKSLKDAMDNQHRVRKRMTVEQNGRVLAYKRFLLTMGFSDVPESEIKTLIDISLKLGEMAMSQKNNEQAVNYYKEGLEVSPHSTSLMVALAKLYMQMNYLELCQQTCANILRKDPENETASVMMADIAFRKIDFDMALFHFTQLVTKQPTNWEALIRLIEILRRTGNIADCPSTSLLRRRRARTLPRRRASCTAPHSINGTRAT</sequence>
<keyword evidence="2" id="KW-0677">Repeat</keyword>
<name>A0AAV8XQN9_9CUCU</name>
<dbReference type="PROSITE" id="PS50293">
    <property type="entry name" value="TPR_REGION"/>
    <property type="match status" value="1"/>
</dbReference>
<keyword evidence="10" id="KW-1185">Reference proteome</keyword>
<dbReference type="PANTHER" id="PTHR14699">
    <property type="entry name" value="STI2 PROTEIN-RELATED"/>
    <property type="match status" value="1"/>
</dbReference>
<dbReference type="Gene3D" id="1.25.40.10">
    <property type="entry name" value="Tetratricopeptide repeat domain"/>
    <property type="match status" value="3"/>
</dbReference>
<dbReference type="PROSITE" id="PS50005">
    <property type="entry name" value="TPR"/>
    <property type="match status" value="3"/>
</dbReference>
<evidence type="ECO:0000313" key="10">
    <source>
        <dbReference type="Proteomes" id="UP001162162"/>
    </source>
</evidence>
<dbReference type="GO" id="GO:0061512">
    <property type="term" value="P:protein localization to cilium"/>
    <property type="evidence" value="ECO:0007669"/>
    <property type="project" value="TreeGrafter"/>
</dbReference>
<gene>
    <name evidence="9" type="ORF">NQ318_004277</name>
</gene>
<dbReference type="SMART" id="SM00028">
    <property type="entry name" value="TPR"/>
    <property type="match status" value="7"/>
</dbReference>
<reference evidence="9" key="1">
    <citation type="journal article" date="2023" name="Insect Mol. Biol.">
        <title>Genome sequencing provides insights into the evolution of gene families encoding plant cell wall-degrading enzymes in longhorned beetles.</title>
        <authorList>
            <person name="Shin N.R."/>
            <person name="Okamura Y."/>
            <person name="Kirsch R."/>
            <person name="Pauchet Y."/>
        </authorList>
    </citation>
    <scope>NUCLEOTIDE SEQUENCE</scope>
    <source>
        <strain evidence="9">AMC_N1</strain>
    </source>
</reference>
<evidence type="ECO:0000259" key="7">
    <source>
        <dbReference type="Pfam" id="PF25064"/>
    </source>
</evidence>
<accession>A0AAV8XQN9</accession>
<dbReference type="Pfam" id="PF25068">
    <property type="entry name" value="ARM_TT21_4th"/>
    <property type="match status" value="1"/>
</dbReference>
<dbReference type="EMBL" id="JAPWTK010000386">
    <property type="protein sequence ID" value="KAJ8941157.1"/>
    <property type="molecule type" value="Genomic_DNA"/>
</dbReference>
<dbReference type="Proteomes" id="UP001162162">
    <property type="component" value="Unassembled WGS sequence"/>
</dbReference>
<comment type="similarity">
    <text evidence="1">Belongs to the TTC21 family.</text>
</comment>
<evidence type="ECO:0000256" key="3">
    <source>
        <dbReference type="ARBA" id="ARBA00022803"/>
    </source>
</evidence>
<evidence type="ECO:0000259" key="8">
    <source>
        <dbReference type="Pfam" id="PF25068"/>
    </source>
</evidence>
<keyword evidence="3 4" id="KW-0802">TPR repeat</keyword>
<evidence type="ECO:0000313" key="9">
    <source>
        <dbReference type="EMBL" id="KAJ8941157.1"/>
    </source>
</evidence>
<dbReference type="GO" id="GO:0035721">
    <property type="term" value="P:intraciliary retrograde transport"/>
    <property type="evidence" value="ECO:0007669"/>
    <property type="project" value="TreeGrafter"/>
</dbReference>
<feature type="domain" description="Tetratricopeptide repeat protein 21A/21B fifth ARM repeats" evidence="7">
    <location>
        <begin position="811"/>
        <end position="867"/>
    </location>
</feature>
<evidence type="ECO:0000256" key="4">
    <source>
        <dbReference type="PROSITE-ProRule" id="PRU00339"/>
    </source>
</evidence>
<dbReference type="InterPro" id="IPR056836">
    <property type="entry name" value="ARM_TT21_4th"/>
</dbReference>
<dbReference type="InterPro" id="IPR011990">
    <property type="entry name" value="TPR-like_helical_dom_sf"/>
</dbReference>
<dbReference type="Pfam" id="PF00515">
    <property type="entry name" value="TPR_1"/>
    <property type="match status" value="1"/>
</dbReference>
<proteinExistence type="inferred from homology"/>
<evidence type="ECO:0000259" key="5">
    <source>
        <dbReference type="Pfam" id="PF25060"/>
    </source>
</evidence>
<dbReference type="GO" id="GO:0030991">
    <property type="term" value="C:intraciliary transport particle A"/>
    <property type="evidence" value="ECO:0007669"/>
    <property type="project" value="TreeGrafter"/>
</dbReference>
<organism evidence="9 10">
    <name type="scientific">Aromia moschata</name>
    <dbReference type="NCBI Taxonomy" id="1265417"/>
    <lineage>
        <taxon>Eukaryota</taxon>
        <taxon>Metazoa</taxon>
        <taxon>Ecdysozoa</taxon>
        <taxon>Arthropoda</taxon>
        <taxon>Hexapoda</taxon>
        <taxon>Insecta</taxon>
        <taxon>Pterygota</taxon>
        <taxon>Neoptera</taxon>
        <taxon>Endopterygota</taxon>
        <taxon>Coleoptera</taxon>
        <taxon>Polyphaga</taxon>
        <taxon>Cucujiformia</taxon>
        <taxon>Chrysomeloidea</taxon>
        <taxon>Cerambycidae</taxon>
        <taxon>Cerambycinae</taxon>
        <taxon>Callichromatini</taxon>
        <taxon>Aromia</taxon>
    </lineage>
</organism>
<dbReference type="InterPro" id="IPR056835">
    <property type="entry name" value="ARM_TT21_5th"/>
</dbReference>
<protein>
    <recommendedName>
        <fullName evidence="11">Tetratricopeptide repeat protein 21B</fullName>
    </recommendedName>
</protein>
<dbReference type="InterPro" id="IPR019734">
    <property type="entry name" value="TPR_rpt"/>
</dbReference>
<feature type="domain" description="Tetratricopeptide repeat protein 21A/21B fourth ARM" evidence="8">
    <location>
        <begin position="598"/>
        <end position="770"/>
    </location>
</feature>
<evidence type="ECO:0000256" key="2">
    <source>
        <dbReference type="ARBA" id="ARBA00022737"/>
    </source>
</evidence>
<dbReference type="AlphaFoldDB" id="A0AAV8XQN9"/>
<dbReference type="Pfam" id="PF25062">
    <property type="entry name" value="ARM_TT21_N"/>
    <property type="match status" value="1"/>
</dbReference>
<dbReference type="InterPro" id="IPR040364">
    <property type="entry name" value="TTC21A/TTC21B"/>
</dbReference>
<evidence type="ECO:0000256" key="1">
    <source>
        <dbReference type="ARBA" id="ARBA00010935"/>
    </source>
</evidence>
<dbReference type="GO" id="GO:0005929">
    <property type="term" value="C:cilium"/>
    <property type="evidence" value="ECO:0007669"/>
    <property type="project" value="GOC"/>
</dbReference>
<dbReference type="InterPro" id="IPR056833">
    <property type="entry name" value="ARM_TT21_N"/>
</dbReference>